<evidence type="ECO:0000313" key="5">
    <source>
        <dbReference type="Proteomes" id="UP000582213"/>
    </source>
</evidence>
<protein>
    <submittedName>
        <fullName evidence="2 3">Urease accessory protein</fullName>
    </submittedName>
</protein>
<dbReference type="OrthoDB" id="39102at2157"/>
<evidence type="ECO:0000256" key="1">
    <source>
        <dbReference type="ARBA" id="ARBA00023186"/>
    </source>
</evidence>
<dbReference type="EMBL" id="CP045484">
    <property type="protein sequence ID" value="QGR16771.1"/>
    <property type="molecule type" value="Genomic_DNA"/>
</dbReference>
<dbReference type="Proteomes" id="UP000582213">
    <property type="component" value="Unassembled WGS sequence"/>
</dbReference>
<dbReference type="GeneID" id="42800759"/>
<dbReference type="KEGG" id="soh:D1869_05895"/>
<dbReference type="Pfam" id="PF01774">
    <property type="entry name" value="UreD"/>
    <property type="match status" value="1"/>
</dbReference>
<dbReference type="RefSeq" id="WP_156014325.1">
    <property type="nucleotide sequence ID" value="NZ_CP045484.1"/>
</dbReference>
<dbReference type="AlphaFoldDB" id="A0A650CFV9"/>
<evidence type="ECO:0000313" key="4">
    <source>
        <dbReference type="Proteomes" id="UP000427373"/>
    </source>
</evidence>
<dbReference type="InterPro" id="IPR002669">
    <property type="entry name" value="UreD"/>
</dbReference>
<dbReference type="Proteomes" id="UP000427373">
    <property type="component" value="Chromosome"/>
</dbReference>
<dbReference type="GO" id="GO:0016151">
    <property type="term" value="F:nickel cation binding"/>
    <property type="evidence" value="ECO:0007669"/>
    <property type="project" value="InterPro"/>
</dbReference>
<gene>
    <name evidence="3" type="ORF">D1869_05895</name>
    <name evidence="2" type="ORF">HNQ62_002706</name>
</gene>
<name>A0A650CFV9_SULOH</name>
<sequence length="199" mass="23343">MRGLLEVKNSLIKRNGPLSFFESQGLGILVNPSEVLANNDEVKIYIERDKGIITDQAYTKILSRSNVRIYVKIMANVLYYFPHPIIFYNKANAKIETEIYINDFGKIVEAYILGRKFHNEEFKEGDIKSITKVYYKERLLIYDIFRVKNEDYKSKNIMGSEALLTVLDIKNGGEYDFKRLITSSEKIDSLWREETKIWF</sequence>
<keyword evidence="1" id="KW-0143">Chaperone</keyword>
<reference evidence="2 5" key="2">
    <citation type="submission" date="2020-08" db="EMBL/GenBank/DDBJ databases">
        <title>Genomic Encyclopedia of Type Strains, Phase IV (KMG-IV): sequencing the most valuable type-strain genomes for metagenomic binning, comparative biology and taxonomic classification.</title>
        <authorList>
            <person name="Goeker M."/>
        </authorList>
    </citation>
    <scope>NUCLEOTIDE SEQUENCE [LARGE SCALE GENOMIC DNA]</scope>
    <source>
        <strain evidence="2 5">DSM 12421</strain>
    </source>
</reference>
<evidence type="ECO:0000313" key="2">
    <source>
        <dbReference type="EMBL" id="MBB5254932.1"/>
    </source>
</evidence>
<dbReference type="EMBL" id="JACHFY010000031">
    <property type="protein sequence ID" value="MBB5254932.1"/>
    <property type="molecule type" value="Genomic_DNA"/>
</dbReference>
<keyword evidence="4" id="KW-1185">Reference proteome</keyword>
<organism evidence="3 4">
    <name type="scientific">Sulfurisphaera ohwakuensis</name>
    <dbReference type="NCBI Taxonomy" id="69656"/>
    <lineage>
        <taxon>Archaea</taxon>
        <taxon>Thermoproteota</taxon>
        <taxon>Thermoprotei</taxon>
        <taxon>Sulfolobales</taxon>
        <taxon>Sulfolobaceae</taxon>
        <taxon>Sulfurisphaera</taxon>
    </lineage>
</organism>
<evidence type="ECO:0000313" key="3">
    <source>
        <dbReference type="EMBL" id="QGR16771.1"/>
    </source>
</evidence>
<reference evidence="3 4" key="1">
    <citation type="submission" date="2019-10" db="EMBL/GenBank/DDBJ databases">
        <title>Genome Sequences from Six Type Strain Members of the Archaeal Family Sulfolobaceae: Acidianus ambivalens, Acidianus infernus, Metallosphaera prunae, Stygiolobus azoricus, Sulfolobus metallicus, and Sulfurisphaera ohwakuensis.</title>
        <authorList>
            <person name="Counts J.A."/>
            <person name="Kelly R.M."/>
        </authorList>
    </citation>
    <scope>NUCLEOTIDE SEQUENCE [LARGE SCALE GENOMIC DNA]</scope>
    <source>
        <strain evidence="3 4">TA-1</strain>
    </source>
</reference>
<accession>A0A650CFV9</accession>
<proteinExistence type="predicted"/>